<reference evidence="6" key="1">
    <citation type="journal article" date="2019" name="Int. J. Syst. Evol. Microbiol.">
        <title>The Global Catalogue of Microorganisms (GCM) 10K type strain sequencing project: providing services to taxonomists for standard genome sequencing and annotation.</title>
        <authorList>
            <consortium name="The Broad Institute Genomics Platform"/>
            <consortium name="The Broad Institute Genome Sequencing Center for Infectious Disease"/>
            <person name="Wu L."/>
            <person name="Ma J."/>
        </authorList>
    </citation>
    <scope>NUCLEOTIDE SEQUENCE [LARGE SCALE GENOMIC DNA]</scope>
    <source>
        <strain evidence="6">JCM 3146</strain>
    </source>
</reference>
<comment type="cofactor">
    <cofactor evidence="1">
        <name>pyridoxal 5'-phosphate</name>
        <dbReference type="ChEBI" id="CHEBI:597326"/>
    </cofactor>
</comment>
<gene>
    <name evidence="5" type="ORF">GCM10010151_24400</name>
</gene>
<name>A0ABP3G3U7_9ACTN</name>
<feature type="domain" description="Tryptophan synthase beta chain-like PALP" evidence="4">
    <location>
        <begin position="22"/>
        <end position="312"/>
    </location>
</feature>
<keyword evidence="2" id="KW-0663">Pyridoxal phosphate</keyword>
<evidence type="ECO:0000313" key="5">
    <source>
        <dbReference type="EMBL" id="GAA0333772.1"/>
    </source>
</evidence>
<evidence type="ECO:0000256" key="3">
    <source>
        <dbReference type="ARBA" id="ARBA00023239"/>
    </source>
</evidence>
<dbReference type="InterPro" id="IPR000634">
    <property type="entry name" value="Ser/Thr_deHydtase_PyrdxlP-BS"/>
</dbReference>
<accession>A0ABP3G3U7</accession>
<evidence type="ECO:0000313" key="6">
    <source>
        <dbReference type="Proteomes" id="UP001501822"/>
    </source>
</evidence>
<dbReference type="InterPro" id="IPR036052">
    <property type="entry name" value="TrpB-like_PALP_sf"/>
</dbReference>
<keyword evidence="3" id="KW-0456">Lyase</keyword>
<dbReference type="Proteomes" id="UP001501822">
    <property type="component" value="Unassembled WGS sequence"/>
</dbReference>
<dbReference type="PANTHER" id="PTHR48078:SF6">
    <property type="entry name" value="L-THREONINE DEHYDRATASE CATABOLIC TDCB"/>
    <property type="match status" value="1"/>
</dbReference>
<dbReference type="PROSITE" id="PS00165">
    <property type="entry name" value="DEHYDRATASE_SER_THR"/>
    <property type="match status" value="1"/>
</dbReference>
<evidence type="ECO:0000259" key="4">
    <source>
        <dbReference type="Pfam" id="PF00291"/>
    </source>
</evidence>
<evidence type="ECO:0000256" key="1">
    <source>
        <dbReference type="ARBA" id="ARBA00001933"/>
    </source>
</evidence>
<dbReference type="InterPro" id="IPR050147">
    <property type="entry name" value="Ser/Thr_Dehydratase"/>
</dbReference>
<dbReference type="Gene3D" id="3.40.50.1100">
    <property type="match status" value="2"/>
</dbReference>
<dbReference type="CDD" id="cd01562">
    <property type="entry name" value="Thr-dehyd"/>
    <property type="match status" value="1"/>
</dbReference>
<dbReference type="InterPro" id="IPR001926">
    <property type="entry name" value="TrpB-like_PALP"/>
</dbReference>
<dbReference type="Pfam" id="PF00291">
    <property type="entry name" value="PALP"/>
    <property type="match status" value="1"/>
</dbReference>
<sequence>MPDLVTLEEIEDAARRLSGVALRTPLVPLRGTAPSAPLLLKAESLQPVGSFKLRGAYAAISALPEEERKNGVIAHSSGNHAQAVAYAANVLGIPAVLVVPHTIPAIKADACRALGAEIVFVEPTMEARVETADRLAGAHGYALIPPFDDARVIAGQGTIGLEIVEDEPEADAVFVPISGGGLIAGIAAAIKAKRPETKVIGVEPALAADARDSFRVGRRIGWPAAETGRTIADALRVERVGELPFAHIRAYVDDIIVVSEEEIRAAMRVLARRAGLVAEPGGAVATAGHLAATASRGRNHAGRPRRHVAVVSGANVDPVLYAEVLGEPEQPGTP</sequence>
<protein>
    <submittedName>
        <fullName evidence="5">Threonine/serine dehydratase</fullName>
    </submittedName>
</protein>
<keyword evidence="6" id="KW-1185">Reference proteome</keyword>
<dbReference type="RefSeq" id="WP_252802613.1">
    <property type="nucleotide sequence ID" value="NZ_BAAABM010000016.1"/>
</dbReference>
<evidence type="ECO:0000256" key="2">
    <source>
        <dbReference type="ARBA" id="ARBA00022898"/>
    </source>
</evidence>
<organism evidence="5 6">
    <name type="scientific">Actinoallomurus spadix</name>
    <dbReference type="NCBI Taxonomy" id="79912"/>
    <lineage>
        <taxon>Bacteria</taxon>
        <taxon>Bacillati</taxon>
        <taxon>Actinomycetota</taxon>
        <taxon>Actinomycetes</taxon>
        <taxon>Streptosporangiales</taxon>
        <taxon>Thermomonosporaceae</taxon>
        <taxon>Actinoallomurus</taxon>
    </lineage>
</organism>
<dbReference type="PANTHER" id="PTHR48078">
    <property type="entry name" value="THREONINE DEHYDRATASE, MITOCHONDRIAL-RELATED"/>
    <property type="match status" value="1"/>
</dbReference>
<dbReference type="EMBL" id="BAAABM010000016">
    <property type="protein sequence ID" value="GAA0333772.1"/>
    <property type="molecule type" value="Genomic_DNA"/>
</dbReference>
<comment type="caution">
    <text evidence="5">The sequence shown here is derived from an EMBL/GenBank/DDBJ whole genome shotgun (WGS) entry which is preliminary data.</text>
</comment>
<proteinExistence type="predicted"/>
<dbReference type="SUPFAM" id="SSF53686">
    <property type="entry name" value="Tryptophan synthase beta subunit-like PLP-dependent enzymes"/>
    <property type="match status" value="1"/>
</dbReference>